<evidence type="ECO:0000256" key="4">
    <source>
        <dbReference type="ARBA" id="ARBA00022723"/>
    </source>
</evidence>
<protein>
    <submittedName>
        <fullName evidence="10">NAD-dependent protein deacetylase sirtuin-2</fullName>
    </submittedName>
</protein>
<name>A0A9P6KG82_9FUNG</name>
<evidence type="ECO:0000256" key="6">
    <source>
        <dbReference type="ARBA" id="ARBA00023027"/>
    </source>
</evidence>
<feature type="active site" description="Proton acceptor" evidence="7">
    <location>
        <position position="128"/>
    </location>
</feature>
<dbReference type="SUPFAM" id="SSF52467">
    <property type="entry name" value="DHS-like NAD/FAD-binding domain"/>
    <property type="match status" value="1"/>
</dbReference>
<comment type="caution">
    <text evidence="10">The sequence shown here is derived from an EMBL/GenBank/DDBJ whole genome shotgun (WGS) entry which is preliminary data.</text>
</comment>
<dbReference type="Gene3D" id="3.40.50.1220">
    <property type="entry name" value="TPP-binding domain"/>
    <property type="match status" value="1"/>
</dbReference>
<keyword evidence="6" id="KW-0520">NAD</keyword>
<dbReference type="InterPro" id="IPR050134">
    <property type="entry name" value="NAD-dep_sirtuin_deacylases"/>
</dbReference>
<feature type="compositionally biased region" description="Basic and acidic residues" evidence="8">
    <location>
        <begin position="450"/>
        <end position="473"/>
    </location>
</feature>
<organism evidence="10 11">
    <name type="scientific">Lunasporangiospora selenospora</name>
    <dbReference type="NCBI Taxonomy" id="979761"/>
    <lineage>
        <taxon>Eukaryota</taxon>
        <taxon>Fungi</taxon>
        <taxon>Fungi incertae sedis</taxon>
        <taxon>Mucoromycota</taxon>
        <taxon>Mortierellomycotina</taxon>
        <taxon>Mortierellomycetes</taxon>
        <taxon>Mortierellales</taxon>
        <taxon>Mortierellaceae</taxon>
        <taxon>Lunasporangiospora</taxon>
    </lineage>
</organism>
<feature type="compositionally biased region" description="Basic and acidic residues" evidence="8">
    <location>
        <begin position="418"/>
        <end position="435"/>
    </location>
</feature>
<reference evidence="10" key="1">
    <citation type="journal article" date="2020" name="Fungal Divers.">
        <title>Resolving the Mortierellaceae phylogeny through synthesis of multi-gene phylogenetics and phylogenomics.</title>
        <authorList>
            <person name="Vandepol N."/>
            <person name="Liber J."/>
            <person name="Desiro A."/>
            <person name="Na H."/>
            <person name="Kennedy M."/>
            <person name="Barry K."/>
            <person name="Grigoriev I.V."/>
            <person name="Miller A.N."/>
            <person name="O'Donnell K."/>
            <person name="Stajich J.E."/>
            <person name="Bonito G."/>
        </authorList>
    </citation>
    <scope>NUCLEOTIDE SEQUENCE</scope>
    <source>
        <strain evidence="10">KOD1015</strain>
    </source>
</reference>
<dbReference type="Pfam" id="PF02146">
    <property type="entry name" value="SIR2"/>
    <property type="match status" value="1"/>
</dbReference>
<feature type="binding site" evidence="7">
    <location>
        <position position="160"/>
    </location>
    <ligand>
        <name>Zn(2+)</name>
        <dbReference type="ChEBI" id="CHEBI:29105"/>
    </ligand>
</feature>
<dbReference type="GO" id="GO:0005634">
    <property type="term" value="C:nucleus"/>
    <property type="evidence" value="ECO:0007669"/>
    <property type="project" value="TreeGrafter"/>
</dbReference>
<feature type="compositionally biased region" description="Low complexity" evidence="8">
    <location>
        <begin position="374"/>
        <end position="384"/>
    </location>
</feature>
<evidence type="ECO:0000256" key="2">
    <source>
        <dbReference type="ARBA" id="ARBA00006924"/>
    </source>
</evidence>
<feature type="binding site" evidence="7">
    <location>
        <position position="139"/>
    </location>
    <ligand>
        <name>Zn(2+)</name>
        <dbReference type="ChEBI" id="CHEBI:29105"/>
    </ligand>
</feature>
<feature type="compositionally biased region" description="Polar residues" evidence="8">
    <location>
        <begin position="440"/>
        <end position="449"/>
    </location>
</feature>
<accession>A0A9P6KG82</accession>
<dbReference type="OrthoDB" id="420264at2759"/>
<keyword evidence="5 7" id="KW-0862">Zinc</keyword>
<dbReference type="PANTHER" id="PTHR11085:SF6">
    <property type="entry name" value="NAD-DEPENDENT PROTEIN DEACETYLASE SIRTUIN-2"/>
    <property type="match status" value="1"/>
</dbReference>
<dbReference type="AlphaFoldDB" id="A0A9P6KG82"/>
<evidence type="ECO:0000313" key="11">
    <source>
        <dbReference type="Proteomes" id="UP000780801"/>
    </source>
</evidence>
<evidence type="ECO:0000259" key="9">
    <source>
        <dbReference type="PROSITE" id="PS50305"/>
    </source>
</evidence>
<evidence type="ECO:0000256" key="7">
    <source>
        <dbReference type="PROSITE-ProRule" id="PRU00236"/>
    </source>
</evidence>
<feature type="region of interest" description="Disordered" evidence="8">
    <location>
        <begin position="603"/>
        <end position="665"/>
    </location>
</feature>
<dbReference type="InterPro" id="IPR029035">
    <property type="entry name" value="DHS-like_NAD/FAD-binding_dom"/>
</dbReference>
<feature type="region of interest" description="Disordered" evidence="8">
    <location>
        <begin position="361"/>
        <end position="538"/>
    </location>
</feature>
<dbReference type="GO" id="GO:0070403">
    <property type="term" value="F:NAD+ binding"/>
    <property type="evidence" value="ECO:0007669"/>
    <property type="project" value="InterPro"/>
</dbReference>
<keyword evidence="4 7" id="KW-0479">Metal-binding</keyword>
<dbReference type="PROSITE" id="PS50305">
    <property type="entry name" value="SIRTUIN"/>
    <property type="match status" value="1"/>
</dbReference>
<dbReference type="CDD" id="cd01408">
    <property type="entry name" value="SIRT1"/>
    <property type="match status" value="1"/>
</dbReference>
<dbReference type="InterPro" id="IPR026591">
    <property type="entry name" value="Sirtuin_cat_small_dom_sf"/>
</dbReference>
<dbReference type="InterPro" id="IPR026590">
    <property type="entry name" value="Ssirtuin_cat_dom"/>
</dbReference>
<evidence type="ECO:0000256" key="1">
    <source>
        <dbReference type="ARBA" id="ARBA00001947"/>
    </source>
</evidence>
<sequence>MFSSIESIAELIRDGKAKNIIVMTGAGISTAAGIKDFRSPGTGLYDALEEYNLPFPEAVFDLAFFKKTPQPFYKLAKHLYPGTYHPTLTHYLLPLLAKKKMLLRGYTQNIDSLERIAGLDEDLLVEAHGSFETSKCIQCDMTSDPVWVKKRILDGDVPLCKRCGSYIKPNLVFFGEDLPSRFFKMAEIDFDRCDLLIVLGTSLKVEPFNRLISKVSPKCPRLLINLEKAGEDLHSGFDFDDKWKYTILRDAYFLGNCDDGVKKLVQLCGWEEELQELYDAGVERLKEAEEQKPLTTKFKIRKGLDDDEDEQVDSDSEKDVGKQPLEAPSDSEDLDDITLRLQQSTLLSQPEVTVVVESLQEKEDAKELGLGNVTTETQLTTAKTEGGSVSSEGPSAIGSESDVNESSEKTSESGADTHPQRTPEFTLDKEVRADTPEIPTVSQPLFSQTELHELEPKAGYKPKETVVQDDNPHAPRMPAITHSDTTVSTPCPTLEVRKESESESRSEQESKGDNQSIKLNGDREEDSARHQLRVGTTNDITDAPELLVLKEQKQRELYSDTGSGTALETSVISSSSMIYIPLNADLSTTANYQSGSNCVPAPTSWTGLSTQSSSPSPLSSEGALPLLSSSLRSGNASSGASDDSCSSPIGHGIGSGNNGNKGSLHHHHILNERNLLQLKKRHREFENGAGMGASWSLRGELQQLRGPGSRHLSSVKHVPKKRRFV</sequence>
<comment type="similarity">
    <text evidence="2">Belongs to the sirtuin family. Class I subfamily.</text>
</comment>
<dbReference type="GO" id="GO:0046872">
    <property type="term" value="F:metal ion binding"/>
    <property type="evidence" value="ECO:0007669"/>
    <property type="project" value="UniProtKB-KW"/>
</dbReference>
<proteinExistence type="inferred from homology"/>
<dbReference type="Proteomes" id="UP000780801">
    <property type="component" value="Unassembled WGS sequence"/>
</dbReference>
<dbReference type="EMBL" id="JAABOA010000603">
    <property type="protein sequence ID" value="KAF9583748.1"/>
    <property type="molecule type" value="Genomic_DNA"/>
</dbReference>
<evidence type="ECO:0000256" key="3">
    <source>
        <dbReference type="ARBA" id="ARBA00022679"/>
    </source>
</evidence>
<evidence type="ECO:0000256" key="5">
    <source>
        <dbReference type="ARBA" id="ARBA00022833"/>
    </source>
</evidence>
<dbReference type="GO" id="GO:0017136">
    <property type="term" value="F:histone deacetylase activity, NAD-dependent"/>
    <property type="evidence" value="ECO:0007669"/>
    <property type="project" value="TreeGrafter"/>
</dbReference>
<feature type="region of interest" description="Disordered" evidence="8">
    <location>
        <begin position="299"/>
        <end position="335"/>
    </location>
</feature>
<keyword evidence="11" id="KW-1185">Reference proteome</keyword>
<dbReference type="Gene3D" id="3.30.1600.10">
    <property type="entry name" value="SIR2/SIRT2 'Small Domain"/>
    <property type="match status" value="1"/>
</dbReference>
<feature type="region of interest" description="Disordered" evidence="8">
    <location>
        <begin position="705"/>
        <end position="725"/>
    </location>
</feature>
<gene>
    <name evidence="10" type="primary">SIRT2_2</name>
    <name evidence="10" type="ORF">BGW38_008669</name>
</gene>
<dbReference type="InterPro" id="IPR003000">
    <property type="entry name" value="Sirtuin"/>
</dbReference>
<feature type="binding site" evidence="7">
    <location>
        <position position="136"/>
    </location>
    <ligand>
        <name>Zn(2+)</name>
        <dbReference type="ChEBI" id="CHEBI:29105"/>
    </ligand>
</feature>
<comment type="cofactor">
    <cofactor evidence="1">
        <name>Zn(2+)</name>
        <dbReference type="ChEBI" id="CHEBI:29105"/>
    </cofactor>
</comment>
<feature type="compositionally biased region" description="Acidic residues" evidence="8">
    <location>
        <begin position="305"/>
        <end position="314"/>
    </location>
</feature>
<evidence type="ECO:0000256" key="8">
    <source>
        <dbReference type="SAM" id="MobiDB-lite"/>
    </source>
</evidence>
<feature type="compositionally biased region" description="Basic residues" evidence="8">
    <location>
        <begin position="713"/>
        <end position="725"/>
    </location>
</feature>
<feature type="compositionally biased region" description="Low complexity" evidence="8">
    <location>
        <begin position="608"/>
        <end position="650"/>
    </location>
</feature>
<keyword evidence="3" id="KW-0808">Transferase</keyword>
<feature type="compositionally biased region" description="Polar residues" evidence="8">
    <location>
        <begin position="482"/>
        <end position="491"/>
    </location>
</feature>
<dbReference type="PANTHER" id="PTHR11085">
    <property type="entry name" value="NAD-DEPENDENT PROTEIN DEACYLASE SIRTUIN-5, MITOCHONDRIAL-RELATED"/>
    <property type="match status" value="1"/>
</dbReference>
<feature type="domain" description="Deacetylase sirtuin-type" evidence="9">
    <location>
        <begin position="1"/>
        <end position="271"/>
    </location>
</feature>
<feature type="binding site" evidence="7">
    <location>
        <position position="163"/>
    </location>
    <ligand>
        <name>Zn(2+)</name>
        <dbReference type="ChEBI" id="CHEBI:29105"/>
    </ligand>
</feature>
<feature type="compositionally biased region" description="Basic and acidic residues" evidence="8">
    <location>
        <begin position="495"/>
        <end position="512"/>
    </location>
</feature>
<evidence type="ECO:0000313" key="10">
    <source>
        <dbReference type="EMBL" id="KAF9583748.1"/>
    </source>
</evidence>
<feature type="compositionally biased region" description="Basic and acidic residues" evidence="8">
    <location>
        <begin position="520"/>
        <end position="529"/>
    </location>
</feature>